<dbReference type="EMBL" id="FOWD01000034">
    <property type="protein sequence ID" value="SFO51298.1"/>
    <property type="molecule type" value="Genomic_DNA"/>
</dbReference>
<dbReference type="PROSITE" id="PS51832">
    <property type="entry name" value="HD_GYP"/>
    <property type="match status" value="1"/>
</dbReference>
<dbReference type="InterPro" id="IPR003607">
    <property type="entry name" value="HD/PDEase_dom"/>
</dbReference>
<keyword evidence="3" id="KW-1185">Reference proteome</keyword>
<dbReference type="Pfam" id="PF13487">
    <property type="entry name" value="HD_5"/>
    <property type="match status" value="1"/>
</dbReference>
<accession>A0A1I5HSJ3</accession>
<feature type="domain" description="HD-GYP" evidence="1">
    <location>
        <begin position="105"/>
        <end position="301"/>
    </location>
</feature>
<name>A0A1I5HSJ3_9FIRM</name>
<dbReference type="RefSeq" id="WP_170848045.1">
    <property type="nucleotide sequence ID" value="NZ_BAABFM010000025.1"/>
</dbReference>
<organism evidence="2 3">
    <name type="scientific">Anaerocolumna aminovalerica</name>
    <dbReference type="NCBI Taxonomy" id="1527"/>
    <lineage>
        <taxon>Bacteria</taxon>
        <taxon>Bacillati</taxon>
        <taxon>Bacillota</taxon>
        <taxon>Clostridia</taxon>
        <taxon>Lachnospirales</taxon>
        <taxon>Lachnospiraceae</taxon>
        <taxon>Anaerocolumna</taxon>
    </lineage>
</organism>
<reference evidence="2 3" key="1">
    <citation type="submission" date="2016-10" db="EMBL/GenBank/DDBJ databases">
        <authorList>
            <person name="de Groot N.N."/>
        </authorList>
    </citation>
    <scope>NUCLEOTIDE SEQUENCE [LARGE SCALE GENOMIC DNA]</scope>
    <source>
        <strain evidence="2 3">DSM 1283</strain>
    </source>
</reference>
<dbReference type="Gene3D" id="1.10.3210.10">
    <property type="entry name" value="Hypothetical protein af1432"/>
    <property type="match status" value="1"/>
</dbReference>
<dbReference type="CDD" id="cd00077">
    <property type="entry name" value="HDc"/>
    <property type="match status" value="1"/>
</dbReference>
<dbReference type="AlphaFoldDB" id="A0A1I5HSJ3"/>
<dbReference type="InterPro" id="IPR037522">
    <property type="entry name" value="HD_GYP_dom"/>
</dbReference>
<dbReference type="Proteomes" id="UP000198806">
    <property type="component" value="Unassembled WGS sequence"/>
</dbReference>
<sequence length="354" mass="40642">MRRILVDSIKGSEKLARDIVNDNGTIIIANGNVLKKQYIDRLKELGINYIYVEDELSEGVDDEQIQELLIQDQCLTNVKEIIDKYSYQAVDELIEIKKIAEEIIRDILKEPEVMFSIYGIRKKSESIYSHCINVCSLSVLIAIKMKLPRTKIRDIAVGSLLHDIGYNLVSFDYMDSIFNNCTKEQQKELMSHVIDGYSLLIRESWISVSSKDIILCHHERLDGSGYPFHKKADKIKIGSKIVGVCDEFDSKVYGHLEPKMKVHDTIRYIINQSGIKFDPDVVNAFKDSIAYYPNGIGIVTNEGETGIVLRQNPRNPARPVIRMITDIQGNKYNYWLEKDLTKYTKIAIWDTIEL</sequence>
<dbReference type="SUPFAM" id="SSF109604">
    <property type="entry name" value="HD-domain/PDEase-like"/>
    <property type="match status" value="1"/>
</dbReference>
<evidence type="ECO:0000313" key="3">
    <source>
        <dbReference type="Proteomes" id="UP000198806"/>
    </source>
</evidence>
<protein>
    <submittedName>
        <fullName evidence="2">HD-GYP domain, c-di-GMP phosphodiesterase class II (Or its inactivated variant)</fullName>
    </submittedName>
</protein>
<dbReference type="PANTHER" id="PTHR43155:SF2">
    <property type="entry name" value="CYCLIC DI-GMP PHOSPHODIESTERASE PA4108"/>
    <property type="match status" value="1"/>
</dbReference>
<proteinExistence type="predicted"/>
<dbReference type="PANTHER" id="PTHR43155">
    <property type="entry name" value="CYCLIC DI-GMP PHOSPHODIESTERASE PA4108-RELATED"/>
    <property type="match status" value="1"/>
</dbReference>
<dbReference type="STRING" id="1527.SAMN04489757_13417"/>
<evidence type="ECO:0000313" key="2">
    <source>
        <dbReference type="EMBL" id="SFO51298.1"/>
    </source>
</evidence>
<evidence type="ECO:0000259" key="1">
    <source>
        <dbReference type="PROSITE" id="PS51832"/>
    </source>
</evidence>
<gene>
    <name evidence="2" type="ORF">SAMN04489757_13417</name>
</gene>